<evidence type="ECO:0000313" key="7">
    <source>
        <dbReference type="EMBL" id="HJB12294.1"/>
    </source>
</evidence>
<dbReference type="GO" id="GO:0005886">
    <property type="term" value="C:plasma membrane"/>
    <property type="evidence" value="ECO:0007669"/>
    <property type="project" value="UniProtKB-SubCell"/>
</dbReference>
<accession>A0A9D2LGQ6</accession>
<dbReference type="GO" id="GO:0015658">
    <property type="term" value="F:branched-chain amino acid transmembrane transporter activity"/>
    <property type="evidence" value="ECO:0007669"/>
    <property type="project" value="InterPro"/>
</dbReference>
<evidence type="ECO:0000313" key="8">
    <source>
        <dbReference type="Proteomes" id="UP000823824"/>
    </source>
</evidence>
<protein>
    <submittedName>
        <fullName evidence="7">Branched-chain amino acid ABC transporter permease</fullName>
    </submittedName>
</protein>
<keyword evidence="2" id="KW-1003">Cell membrane</keyword>
<comment type="subcellular location">
    <subcellularLocation>
        <location evidence="1">Cell membrane</location>
        <topology evidence="1">Multi-pass membrane protein</topology>
    </subcellularLocation>
</comment>
<evidence type="ECO:0000256" key="3">
    <source>
        <dbReference type="ARBA" id="ARBA00022692"/>
    </source>
</evidence>
<feature type="transmembrane region" description="Helical" evidence="6">
    <location>
        <begin position="110"/>
        <end position="130"/>
    </location>
</feature>
<name>A0A9D2LGQ6_9FIRM</name>
<keyword evidence="4 6" id="KW-1133">Transmembrane helix</keyword>
<feature type="transmembrane region" description="Helical" evidence="6">
    <location>
        <begin position="159"/>
        <end position="175"/>
    </location>
</feature>
<evidence type="ECO:0000256" key="6">
    <source>
        <dbReference type="SAM" id="Phobius"/>
    </source>
</evidence>
<dbReference type="Pfam" id="PF02653">
    <property type="entry name" value="BPD_transp_2"/>
    <property type="match status" value="1"/>
</dbReference>
<feature type="transmembrane region" description="Helical" evidence="6">
    <location>
        <begin position="35"/>
        <end position="53"/>
    </location>
</feature>
<reference evidence="7" key="2">
    <citation type="submission" date="2021-04" db="EMBL/GenBank/DDBJ databases">
        <authorList>
            <person name="Gilroy R."/>
        </authorList>
    </citation>
    <scope>NUCLEOTIDE SEQUENCE</scope>
    <source>
        <strain evidence="7">ChiBcec18-1249</strain>
    </source>
</reference>
<dbReference type="PANTHER" id="PTHR30482:SF10">
    <property type="entry name" value="HIGH-AFFINITY BRANCHED-CHAIN AMINO ACID TRANSPORT PROTEIN BRAE"/>
    <property type="match status" value="1"/>
</dbReference>
<proteinExistence type="predicted"/>
<comment type="caution">
    <text evidence="7">The sequence shown here is derived from an EMBL/GenBank/DDBJ whole genome shotgun (WGS) entry which is preliminary data.</text>
</comment>
<keyword evidence="3 6" id="KW-0812">Transmembrane</keyword>
<feature type="transmembrane region" description="Helical" evidence="6">
    <location>
        <begin position="284"/>
        <end position="309"/>
    </location>
</feature>
<dbReference type="PANTHER" id="PTHR30482">
    <property type="entry name" value="HIGH-AFFINITY BRANCHED-CHAIN AMINO ACID TRANSPORT SYSTEM PERMEASE"/>
    <property type="match status" value="1"/>
</dbReference>
<evidence type="ECO:0000256" key="1">
    <source>
        <dbReference type="ARBA" id="ARBA00004651"/>
    </source>
</evidence>
<dbReference type="EMBL" id="DWZJ01000008">
    <property type="protein sequence ID" value="HJB12294.1"/>
    <property type="molecule type" value="Genomic_DNA"/>
</dbReference>
<dbReference type="AlphaFoldDB" id="A0A9D2LGQ6"/>
<feature type="transmembrane region" description="Helical" evidence="6">
    <location>
        <begin position="211"/>
        <end position="233"/>
    </location>
</feature>
<gene>
    <name evidence="7" type="ORF">H9787_01120</name>
</gene>
<sequence>MQQTKKKKILTAVVCLVLLIAALMALRNQQYILTLLNFVCMYMISVSGLDVLFGYSGQISLGHAAFYAAGAYTTALLTTKLGLSVWLTIPAACVVSLILGIVVALPASKLIHHFLALLTISVGQLVYIVLSRAEFTNAMAGVSRIPNISIFGFELDNNFRFLIFMIVMVALFLVIKQRIVNSRVGRAFLAIRENPVAAGGIGINVQKYKVMAFAISAVFTGFAGAMYAHFVGFISPETFNTSQSVMFMTMLLFGGMGNFAGPLIGAAVISVLNESLQVLGSYRMLVYGAFILVVLLFLPRGISGIIDIIRELLHRRKGANHADAA</sequence>
<organism evidence="7 8">
    <name type="scientific">Candidatus Oscillibacter excrementigallinarum</name>
    <dbReference type="NCBI Taxonomy" id="2838716"/>
    <lineage>
        <taxon>Bacteria</taxon>
        <taxon>Bacillati</taxon>
        <taxon>Bacillota</taxon>
        <taxon>Clostridia</taxon>
        <taxon>Eubacteriales</taxon>
        <taxon>Oscillospiraceae</taxon>
        <taxon>Oscillibacter</taxon>
    </lineage>
</organism>
<feature type="transmembrane region" description="Helical" evidence="6">
    <location>
        <begin position="83"/>
        <end position="103"/>
    </location>
</feature>
<dbReference type="InterPro" id="IPR043428">
    <property type="entry name" value="LivM-like"/>
</dbReference>
<evidence type="ECO:0000256" key="2">
    <source>
        <dbReference type="ARBA" id="ARBA00022475"/>
    </source>
</evidence>
<feature type="transmembrane region" description="Helical" evidence="6">
    <location>
        <begin position="60"/>
        <end position="77"/>
    </location>
</feature>
<evidence type="ECO:0000256" key="5">
    <source>
        <dbReference type="ARBA" id="ARBA00023136"/>
    </source>
</evidence>
<dbReference type="Proteomes" id="UP000823824">
    <property type="component" value="Unassembled WGS sequence"/>
</dbReference>
<feature type="transmembrane region" description="Helical" evidence="6">
    <location>
        <begin position="245"/>
        <end position="272"/>
    </location>
</feature>
<reference evidence="7" key="1">
    <citation type="journal article" date="2021" name="PeerJ">
        <title>Extensive microbial diversity within the chicken gut microbiome revealed by metagenomics and culture.</title>
        <authorList>
            <person name="Gilroy R."/>
            <person name="Ravi A."/>
            <person name="Getino M."/>
            <person name="Pursley I."/>
            <person name="Horton D.L."/>
            <person name="Alikhan N.F."/>
            <person name="Baker D."/>
            <person name="Gharbi K."/>
            <person name="Hall N."/>
            <person name="Watson M."/>
            <person name="Adriaenssens E.M."/>
            <person name="Foster-Nyarko E."/>
            <person name="Jarju S."/>
            <person name="Secka A."/>
            <person name="Antonio M."/>
            <person name="Oren A."/>
            <person name="Chaudhuri R.R."/>
            <person name="La Ragione R."/>
            <person name="Hildebrand F."/>
            <person name="Pallen M.J."/>
        </authorList>
    </citation>
    <scope>NUCLEOTIDE SEQUENCE</scope>
    <source>
        <strain evidence="7">ChiBcec18-1249</strain>
    </source>
</reference>
<dbReference type="InterPro" id="IPR001851">
    <property type="entry name" value="ABC_transp_permease"/>
</dbReference>
<dbReference type="CDD" id="cd06581">
    <property type="entry name" value="TM_PBP1_LivM_like"/>
    <property type="match status" value="1"/>
</dbReference>
<keyword evidence="5 6" id="KW-0472">Membrane</keyword>
<evidence type="ECO:0000256" key="4">
    <source>
        <dbReference type="ARBA" id="ARBA00022989"/>
    </source>
</evidence>